<feature type="transmembrane region" description="Helical" evidence="1">
    <location>
        <begin position="627"/>
        <end position="651"/>
    </location>
</feature>
<dbReference type="Pfam" id="PF00024">
    <property type="entry name" value="PAN_1"/>
    <property type="match status" value="2"/>
</dbReference>
<proteinExistence type="predicted"/>
<evidence type="ECO:0000313" key="5">
    <source>
        <dbReference type="EMBL" id="KFM74437.1"/>
    </source>
</evidence>
<keyword evidence="6" id="KW-1185">Reference proteome</keyword>
<name>A0A087UAP8_STEMI</name>
<gene>
    <name evidence="5" type="ORF">X975_18016</name>
</gene>
<dbReference type="OMA" id="CDYEEMK"/>
<feature type="domain" description="ZP" evidence="4">
    <location>
        <begin position="302"/>
        <end position="541"/>
    </location>
</feature>
<dbReference type="PANTHER" id="PTHR47327:SF1">
    <property type="entry name" value="RE15579P"/>
    <property type="match status" value="1"/>
</dbReference>
<keyword evidence="1" id="KW-0812">Transmembrane</keyword>
<keyword evidence="2" id="KW-0732">Signal</keyword>
<dbReference type="Proteomes" id="UP000054359">
    <property type="component" value="Unassembled WGS sequence"/>
</dbReference>
<dbReference type="PANTHER" id="PTHR47327">
    <property type="entry name" value="FI18240P1-RELATED"/>
    <property type="match status" value="1"/>
</dbReference>
<evidence type="ECO:0000259" key="3">
    <source>
        <dbReference type="PROSITE" id="PS50948"/>
    </source>
</evidence>
<dbReference type="PROSITE" id="PS51034">
    <property type="entry name" value="ZP_2"/>
    <property type="match status" value="1"/>
</dbReference>
<dbReference type="InterPro" id="IPR003609">
    <property type="entry name" value="Pan_app"/>
</dbReference>
<evidence type="ECO:0008006" key="7">
    <source>
        <dbReference type="Google" id="ProtNLM"/>
    </source>
</evidence>
<feature type="chain" id="PRO_5001830351" description="Cuticlin-1" evidence="2">
    <location>
        <begin position="20"/>
        <end position="683"/>
    </location>
</feature>
<dbReference type="STRING" id="407821.A0A087UAP8"/>
<dbReference type="GO" id="GO:0009653">
    <property type="term" value="P:anatomical structure morphogenesis"/>
    <property type="evidence" value="ECO:0007669"/>
    <property type="project" value="TreeGrafter"/>
</dbReference>
<dbReference type="SMART" id="SM00241">
    <property type="entry name" value="ZP"/>
    <property type="match status" value="1"/>
</dbReference>
<dbReference type="OrthoDB" id="6430118at2759"/>
<dbReference type="InterPro" id="IPR052774">
    <property type="entry name" value="Celegans_DevNeuronal_Protein"/>
</dbReference>
<dbReference type="SUPFAM" id="SSF57414">
    <property type="entry name" value="Hairpin loop containing domain-like"/>
    <property type="match status" value="2"/>
</dbReference>
<feature type="domain" description="Apple" evidence="3">
    <location>
        <begin position="22"/>
        <end position="108"/>
    </location>
</feature>
<dbReference type="Pfam" id="PF25057">
    <property type="entry name" value="CUT_N"/>
    <property type="match status" value="1"/>
</dbReference>
<evidence type="ECO:0000256" key="1">
    <source>
        <dbReference type="SAM" id="Phobius"/>
    </source>
</evidence>
<dbReference type="SMART" id="SM00473">
    <property type="entry name" value="PAN_AP"/>
    <property type="match status" value="3"/>
</dbReference>
<feature type="domain" description="Apple" evidence="3">
    <location>
        <begin position="114"/>
        <end position="199"/>
    </location>
</feature>
<sequence>MRILLLSLFSCILVPNAQSLSCPSGKLTFVRRLFSKLKLDSLPAGDVIQVHESPPSECFALCMQDDSCSAYVIDYKNSSCLIVHNITTAELENELVQDGYSSYHRKLCLPDTLCKHEWEFDEVQGVQLFHYLDKIITNINSSDLCMSLCLSEPTFTCRSARFNQTNYECILSQHDRRTAAEVFRQSPKPGSVLYLERQCVEEPTGCQFRSRQSRAVLRRHRHVQVIENITTREQCEISCLHTAPFLCRSYEFDGENCILSPEDSASEFGPLEQPVKAFEETSEVDTGAVYFEKESCVDVDVQCGATAMKAVVRVSTPFRGRVYAAGHPYDCYSVTVTDDGHVTLSIPLHGRQCGTKNLGNGTFTNVVVVQHHPFVLRTSDRRIDVACDYEEMKLKIRGSKSVKHGELKPLAHTVTAVAPTPPIRLRVVNASNQDVKGVELGDPLFLKVELADESVYGIFGSDLVARSSAGSETVLLIDDDGCPVEPTVIQALDRLPGSKSLVAPFQAFKFASDSAVKFQMTVSYCLDTCPPADCEVPRSSHTRSYGKKRRRRRSAAQFFDILPGDVVTDVTMESPMFLVNNLKPTLDDEQAGPGGRWEPQFQFQDHSEGHIRIKAQTQGMCVSMTTLYVIGAVIGAIQLVIIFACAVFFFYRSDCHAKEKSCSTSTRSWPSVSSRRKLVCNQS</sequence>
<dbReference type="CDD" id="cd01099">
    <property type="entry name" value="PAN_AP_HGF"/>
    <property type="match status" value="1"/>
</dbReference>
<feature type="non-terminal residue" evidence="5">
    <location>
        <position position="683"/>
    </location>
</feature>
<evidence type="ECO:0000313" key="6">
    <source>
        <dbReference type="Proteomes" id="UP000054359"/>
    </source>
</evidence>
<keyword evidence="1" id="KW-1133">Transmembrane helix</keyword>
<evidence type="ECO:0000259" key="4">
    <source>
        <dbReference type="PROSITE" id="PS51034"/>
    </source>
</evidence>
<dbReference type="InterPro" id="IPR056953">
    <property type="entry name" value="CUT_N"/>
</dbReference>
<dbReference type="EMBL" id="KK119033">
    <property type="protein sequence ID" value="KFM74437.1"/>
    <property type="molecule type" value="Genomic_DNA"/>
</dbReference>
<feature type="signal peptide" evidence="2">
    <location>
        <begin position="1"/>
        <end position="19"/>
    </location>
</feature>
<accession>A0A087UAP8</accession>
<reference evidence="5 6" key="1">
    <citation type="submission" date="2013-11" db="EMBL/GenBank/DDBJ databases">
        <title>Genome sequencing of Stegodyphus mimosarum.</title>
        <authorList>
            <person name="Bechsgaard J."/>
        </authorList>
    </citation>
    <scope>NUCLEOTIDE SEQUENCE [LARGE SCALE GENOMIC DNA]</scope>
</reference>
<dbReference type="Gene3D" id="3.50.4.10">
    <property type="entry name" value="Hepatocyte Growth Factor"/>
    <property type="match status" value="2"/>
</dbReference>
<evidence type="ECO:0000256" key="2">
    <source>
        <dbReference type="SAM" id="SignalP"/>
    </source>
</evidence>
<organism evidence="5 6">
    <name type="scientific">Stegodyphus mimosarum</name>
    <name type="common">African social velvet spider</name>
    <dbReference type="NCBI Taxonomy" id="407821"/>
    <lineage>
        <taxon>Eukaryota</taxon>
        <taxon>Metazoa</taxon>
        <taxon>Ecdysozoa</taxon>
        <taxon>Arthropoda</taxon>
        <taxon>Chelicerata</taxon>
        <taxon>Arachnida</taxon>
        <taxon>Araneae</taxon>
        <taxon>Araneomorphae</taxon>
        <taxon>Entelegynae</taxon>
        <taxon>Eresoidea</taxon>
        <taxon>Eresidae</taxon>
        <taxon>Stegodyphus</taxon>
    </lineage>
</organism>
<dbReference type="InterPro" id="IPR001507">
    <property type="entry name" value="ZP_dom"/>
</dbReference>
<dbReference type="AlphaFoldDB" id="A0A087UAP8"/>
<keyword evidence="1" id="KW-0472">Membrane</keyword>
<dbReference type="PROSITE" id="PS50948">
    <property type="entry name" value="PAN"/>
    <property type="match status" value="3"/>
</dbReference>
<feature type="domain" description="Apple" evidence="3">
    <location>
        <begin position="206"/>
        <end position="296"/>
    </location>
</feature>
<protein>
    <recommendedName>
        <fullName evidence="7">Cuticlin-1</fullName>
    </recommendedName>
</protein>